<dbReference type="EMBL" id="KV878215">
    <property type="protein sequence ID" value="OJJ32040.1"/>
    <property type="molecule type" value="Genomic_DNA"/>
</dbReference>
<keyword evidence="1" id="KW-0560">Oxidoreductase</keyword>
<evidence type="ECO:0000313" key="4">
    <source>
        <dbReference type="EMBL" id="OJJ32040.1"/>
    </source>
</evidence>
<gene>
    <name evidence="4" type="ORF">ASPWEDRAFT_175347</name>
</gene>
<evidence type="ECO:0000256" key="2">
    <source>
        <dbReference type="ARBA" id="ARBA00023445"/>
    </source>
</evidence>
<dbReference type="STRING" id="1073089.A0A1L9RAW0"/>
<dbReference type="AlphaFoldDB" id="A0A1L9RAW0"/>
<dbReference type="InterPro" id="IPR036291">
    <property type="entry name" value="NAD(P)-bd_dom_sf"/>
</dbReference>
<reference evidence="5" key="1">
    <citation type="journal article" date="2017" name="Genome Biol.">
        <title>Comparative genomics reveals high biological diversity and specific adaptations in the industrially and medically important fungal genus Aspergillus.</title>
        <authorList>
            <person name="de Vries R.P."/>
            <person name="Riley R."/>
            <person name="Wiebenga A."/>
            <person name="Aguilar-Osorio G."/>
            <person name="Amillis S."/>
            <person name="Uchima C.A."/>
            <person name="Anderluh G."/>
            <person name="Asadollahi M."/>
            <person name="Askin M."/>
            <person name="Barry K."/>
            <person name="Battaglia E."/>
            <person name="Bayram O."/>
            <person name="Benocci T."/>
            <person name="Braus-Stromeyer S.A."/>
            <person name="Caldana C."/>
            <person name="Canovas D."/>
            <person name="Cerqueira G.C."/>
            <person name="Chen F."/>
            <person name="Chen W."/>
            <person name="Choi C."/>
            <person name="Clum A."/>
            <person name="Dos Santos R.A."/>
            <person name="Damasio A.R."/>
            <person name="Diallinas G."/>
            <person name="Emri T."/>
            <person name="Fekete E."/>
            <person name="Flipphi M."/>
            <person name="Freyberg S."/>
            <person name="Gallo A."/>
            <person name="Gournas C."/>
            <person name="Habgood R."/>
            <person name="Hainaut M."/>
            <person name="Harispe M.L."/>
            <person name="Henrissat B."/>
            <person name="Hilden K.S."/>
            <person name="Hope R."/>
            <person name="Hossain A."/>
            <person name="Karabika E."/>
            <person name="Karaffa L."/>
            <person name="Karanyi Z."/>
            <person name="Krasevec N."/>
            <person name="Kuo A."/>
            <person name="Kusch H."/>
            <person name="LaButti K."/>
            <person name="Lagendijk E.L."/>
            <person name="Lapidus A."/>
            <person name="Levasseur A."/>
            <person name="Lindquist E."/>
            <person name="Lipzen A."/>
            <person name="Logrieco A.F."/>
            <person name="MacCabe A."/>
            <person name="Maekelae M.R."/>
            <person name="Malavazi I."/>
            <person name="Melin P."/>
            <person name="Meyer V."/>
            <person name="Mielnichuk N."/>
            <person name="Miskei M."/>
            <person name="Molnar A.P."/>
            <person name="Mule G."/>
            <person name="Ngan C.Y."/>
            <person name="Orejas M."/>
            <person name="Orosz E."/>
            <person name="Ouedraogo J.P."/>
            <person name="Overkamp K.M."/>
            <person name="Park H.-S."/>
            <person name="Perrone G."/>
            <person name="Piumi F."/>
            <person name="Punt P.J."/>
            <person name="Ram A.F."/>
            <person name="Ramon A."/>
            <person name="Rauscher S."/>
            <person name="Record E."/>
            <person name="Riano-Pachon D.M."/>
            <person name="Robert V."/>
            <person name="Roehrig J."/>
            <person name="Ruller R."/>
            <person name="Salamov A."/>
            <person name="Salih N.S."/>
            <person name="Samson R.A."/>
            <person name="Sandor E."/>
            <person name="Sanguinetti M."/>
            <person name="Schuetze T."/>
            <person name="Sepcic K."/>
            <person name="Shelest E."/>
            <person name="Sherlock G."/>
            <person name="Sophianopoulou V."/>
            <person name="Squina F.M."/>
            <person name="Sun H."/>
            <person name="Susca A."/>
            <person name="Todd R.B."/>
            <person name="Tsang A."/>
            <person name="Unkles S.E."/>
            <person name="van de Wiele N."/>
            <person name="van Rossen-Uffink D."/>
            <person name="Oliveira J.V."/>
            <person name="Vesth T.C."/>
            <person name="Visser J."/>
            <person name="Yu J.-H."/>
            <person name="Zhou M."/>
            <person name="Andersen M.R."/>
            <person name="Archer D.B."/>
            <person name="Baker S.E."/>
            <person name="Benoit I."/>
            <person name="Brakhage A.A."/>
            <person name="Braus G.H."/>
            <person name="Fischer R."/>
            <person name="Frisvad J.C."/>
            <person name="Goldman G.H."/>
            <person name="Houbraken J."/>
            <person name="Oakley B."/>
            <person name="Pocsi I."/>
            <person name="Scazzocchio C."/>
            <person name="Seiboth B."/>
            <person name="vanKuyk P.A."/>
            <person name="Wortman J."/>
            <person name="Dyer P.S."/>
            <person name="Grigoriev I.V."/>
        </authorList>
    </citation>
    <scope>NUCLEOTIDE SEQUENCE [LARGE SCALE GENOMIC DNA]</scope>
    <source>
        <strain evidence="5">DTO 134E9</strain>
    </source>
</reference>
<organism evidence="4 5">
    <name type="scientific">Aspergillus wentii DTO 134E9</name>
    <dbReference type="NCBI Taxonomy" id="1073089"/>
    <lineage>
        <taxon>Eukaryota</taxon>
        <taxon>Fungi</taxon>
        <taxon>Dikarya</taxon>
        <taxon>Ascomycota</taxon>
        <taxon>Pezizomycotina</taxon>
        <taxon>Eurotiomycetes</taxon>
        <taxon>Eurotiomycetidae</taxon>
        <taxon>Eurotiales</taxon>
        <taxon>Aspergillaceae</taxon>
        <taxon>Aspergillus</taxon>
        <taxon>Aspergillus subgen. Cremei</taxon>
    </lineage>
</organism>
<dbReference type="InterPro" id="IPR050425">
    <property type="entry name" value="NAD(P)_dehydrat-like"/>
</dbReference>
<dbReference type="InterPro" id="IPR001509">
    <property type="entry name" value="Epimerase_deHydtase"/>
</dbReference>
<dbReference type="GeneID" id="63747195"/>
<name>A0A1L9RAW0_ASPWE</name>
<accession>A0A1L9RAW0</accession>
<evidence type="ECO:0000259" key="3">
    <source>
        <dbReference type="Pfam" id="PF01370"/>
    </source>
</evidence>
<dbReference type="OrthoDB" id="2735536at2759"/>
<dbReference type="PANTHER" id="PTHR10366:SF562">
    <property type="entry name" value="ALDEHYDE REDUCTASE II (AFU_ORTHOLOGUE AFUA_1G11360)"/>
    <property type="match status" value="1"/>
</dbReference>
<dbReference type="SUPFAM" id="SSF51735">
    <property type="entry name" value="NAD(P)-binding Rossmann-fold domains"/>
    <property type="match status" value="1"/>
</dbReference>
<dbReference type="Gene3D" id="3.40.50.720">
    <property type="entry name" value="NAD(P)-binding Rossmann-like Domain"/>
    <property type="match status" value="1"/>
</dbReference>
<dbReference type="GO" id="GO:0016616">
    <property type="term" value="F:oxidoreductase activity, acting on the CH-OH group of donors, NAD or NADP as acceptor"/>
    <property type="evidence" value="ECO:0007669"/>
    <property type="project" value="TreeGrafter"/>
</dbReference>
<protein>
    <recommendedName>
        <fullName evidence="3">NAD-dependent epimerase/dehydratase domain-containing protein</fullName>
    </recommendedName>
</protein>
<evidence type="ECO:0000313" key="5">
    <source>
        <dbReference type="Proteomes" id="UP000184383"/>
    </source>
</evidence>
<keyword evidence="5" id="KW-1185">Reference proteome</keyword>
<sequence>MASLDAIPKGSWILVTGANGYIGSQIVNTLLELGYKVRGSVRSPKPWLEEFFTQKFGQGVYENVIVESFDNFDAIVAAVKGVSGVVHVASDLTFGDDPEAVIPWVVKATQNVLAAAAQNDSVQRVVLTSSSAALINQRPNTPGVVDEQTWNDEAVKLAWDPNTPNKNGFVYSASKVQGEKAAWEFVNEHKPSFVFNSVLPNFNVGEILHPEIRGSSMAWIRGLLSGDTSLSTILPQNYVDVRDTARLHAIALLAPDVISQRLIAMAGSFNMTDVILAFKELRPDNTSIPAPPAEEGQDLTEVLPAPKAEALLKRYFGQKGWTPLRDGLEAGIRGL</sequence>
<comment type="similarity">
    <text evidence="2">Belongs to the NAD(P)-dependent epimerase/dehydratase family. Dihydroflavonol-4-reductase subfamily.</text>
</comment>
<dbReference type="RefSeq" id="XP_040685717.1">
    <property type="nucleotide sequence ID" value="XM_040831347.1"/>
</dbReference>
<evidence type="ECO:0000256" key="1">
    <source>
        <dbReference type="ARBA" id="ARBA00023002"/>
    </source>
</evidence>
<dbReference type="VEuPathDB" id="FungiDB:ASPWEDRAFT_175347"/>
<proteinExistence type="inferred from homology"/>
<feature type="domain" description="NAD-dependent epimerase/dehydratase" evidence="3">
    <location>
        <begin position="13"/>
        <end position="257"/>
    </location>
</feature>
<dbReference type="Proteomes" id="UP000184383">
    <property type="component" value="Unassembled WGS sequence"/>
</dbReference>
<dbReference type="PANTHER" id="PTHR10366">
    <property type="entry name" value="NAD DEPENDENT EPIMERASE/DEHYDRATASE"/>
    <property type="match status" value="1"/>
</dbReference>
<dbReference type="Pfam" id="PF01370">
    <property type="entry name" value="Epimerase"/>
    <property type="match status" value="1"/>
</dbReference>